<organism evidence="4 5">
    <name type="scientific">Cohnella boryungensis</name>
    <dbReference type="NCBI Taxonomy" id="768479"/>
    <lineage>
        <taxon>Bacteria</taxon>
        <taxon>Bacillati</taxon>
        <taxon>Bacillota</taxon>
        <taxon>Bacilli</taxon>
        <taxon>Bacillales</taxon>
        <taxon>Paenibacillaceae</taxon>
        <taxon>Cohnella</taxon>
    </lineage>
</organism>
<reference evidence="5" key="1">
    <citation type="journal article" date="2019" name="Int. J. Syst. Evol. Microbiol.">
        <title>The Global Catalogue of Microorganisms (GCM) 10K type strain sequencing project: providing services to taxonomists for standard genome sequencing and annotation.</title>
        <authorList>
            <consortium name="The Broad Institute Genomics Platform"/>
            <consortium name="The Broad Institute Genome Sequencing Center for Infectious Disease"/>
            <person name="Wu L."/>
            <person name="Ma J."/>
        </authorList>
    </citation>
    <scope>NUCLEOTIDE SEQUENCE [LARGE SCALE GENOMIC DNA]</scope>
    <source>
        <strain evidence="5">CGMCC 4.1641</strain>
    </source>
</reference>
<dbReference type="Proteomes" id="UP001595755">
    <property type="component" value="Unassembled WGS sequence"/>
</dbReference>
<gene>
    <name evidence="4" type="ORF">ACFO1S_11430</name>
</gene>
<feature type="domain" description="Putative zinc-finger" evidence="3">
    <location>
        <begin position="27"/>
        <end position="60"/>
    </location>
</feature>
<dbReference type="Pfam" id="PF13490">
    <property type="entry name" value="zf-HC2"/>
    <property type="match status" value="1"/>
</dbReference>
<dbReference type="Gene3D" id="1.10.10.1320">
    <property type="entry name" value="Anti-sigma factor, zinc-finger domain"/>
    <property type="match status" value="1"/>
</dbReference>
<accession>A0ABV8S914</accession>
<dbReference type="InterPro" id="IPR027383">
    <property type="entry name" value="Znf_put"/>
</dbReference>
<protein>
    <recommendedName>
        <fullName evidence="2">Anti-sigma-W factor RsiW</fullName>
    </recommendedName>
</protein>
<evidence type="ECO:0000259" key="3">
    <source>
        <dbReference type="Pfam" id="PF13490"/>
    </source>
</evidence>
<comment type="caution">
    <text evidence="4">The sequence shown here is derived from an EMBL/GenBank/DDBJ whole genome shotgun (WGS) entry which is preliminary data.</text>
</comment>
<proteinExistence type="inferred from homology"/>
<evidence type="ECO:0000313" key="4">
    <source>
        <dbReference type="EMBL" id="MFC4304051.1"/>
    </source>
</evidence>
<name>A0ABV8S914_9BACL</name>
<evidence type="ECO:0000256" key="2">
    <source>
        <dbReference type="ARBA" id="ARBA00024438"/>
    </source>
</evidence>
<comment type="similarity">
    <text evidence="1">Belongs to the zinc-associated anti-sigma factor (ZAS) superfamily. Anti-sigma-W factor family.</text>
</comment>
<evidence type="ECO:0000256" key="1">
    <source>
        <dbReference type="ARBA" id="ARBA00024353"/>
    </source>
</evidence>
<evidence type="ECO:0000313" key="5">
    <source>
        <dbReference type="Proteomes" id="UP001595755"/>
    </source>
</evidence>
<sequence length="228" mass="25281">MQPHVQYRSIDCGEQFPLRKGMADMKCNVAVMSMHDYLDGDLAREEIIQLQQHLRECPSCYARYEALERTDALVKAQPKEKAPQQLGDRIMKALPSPRRPAAWTSWVRRHPAVSAAAIFMVVMLSSFVSMWNQSQELSVSGPDLQHVVIEGKKVIVPAGQKVSGDLTVVNGDVQVLGDLDGNLTVIDGHLTPLASTAHIAGEIKTIDRAVDWFWYKVSSFFGSLAYGS</sequence>
<keyword evidence="5" id="KW-1185">Reference proteome</keyword>
<dbReference type="InterPro" id="IPR041916">
    <property type="entry name" value="Anti_sigma_zinc_sf"/>
</dbReference>
<dbReference type="EMBL" id="JBHSED010000017">
    <property type="protein sequence ID" value="MFC4304051.1"/>
    <property type="molecule type" value="Genomic_DNA"/>
</dbReference>